<evidence type="ECO:0000313" key="2">
    <source>
        <dbReference type="Proteomes" id="UP000789366"/>
    </source>
</evidence>
<protein>
    <submittedName>
        <fullName evidence="1">8598_t:CDS:1</fullName>
    </submittedName>
</protein>
<dbReference type="EMBL" id="CAJVPW010005344">
    <property type="protein sequence ID" value="CAG8553593.1"/>
    <property type="molecule type" value="Genomic_DNA"/>
</dbReference>
<sequence length="86" mass="9803">MDNDFIKAIIEGIAFTASQNADVPQQATSFVETPLWDFYQSRIRVVSGKIRHWGFKLNETGKLVILLCLKEKTKVKKCLLCKTKIS</sequence>
<keyword evidence="2" id="KW-1185">Reference proteome</keyword>
<reference evidence="1" key="1">
    <citation type="submission" date="2021-06" db="EMBL/GenBank/DDBJ databases">
        <authorList>
            <person name="Kallberg Y."/>
            <person name="Tangrot J."/>
            <person name="Rosling A."/>
        </authorList>
    </citation>
    <scope>NUCLEOTIDE SEQUENCE</scope>
    <source>
        <strain evidence="1">28 12/20/2015</strain>
    </source>
</reference>
<gene>
    <name evidence="1" type="ORF">SPELUC_LOCUS5310</name>
</gene>
<proteinExistence type="predicted"/>
<name>A0ACA9LVT7_9GLOM</name>
<comment type="caution">
    <text evidence="1">The sequence shown here is derived from an EMBL/GenBank/DDBJ whole genome shotgun (WGS) entry which is preliminary data.</text>
</comment>
<dbReference type="Proteomes" id="UP000789366">
    <property type="component" value="Unassembled WGS sequence"/>
</dbReference>
<evidence type="ECO:0000313" key="1">
    <source>
        <dbReference type="EMBL" id="CAG8553593.1"/>
    </source>
</evidence>
<organism evidence="1 2">
    <name type="scientific">Cetraspora pellucida</name>
    <dbReference type="NCBI Taxonomy" id="1433469"/>
    <lineage>
        <taxon>Eukaryota</taxon>
        <taxon>Fungi</taxon>
        <taxon>Fungi incertae sedis</taxon>
        <taxon>Mucoromycota</taxon>
        <taxon>Glomeromycotina</taxon>
        <taxon>Glomeromycetes</taxon>
        <taxon>Diversisporales</taxon>
        <taxon>Gigasporaceae</taxon>
        <taxon>Cetraspora</taxon>
    </lineage>
</organism>
<accession>A0ACA9LVT7</accession>